<dbReference type="SUPFAM" id="SSF53697">
    <property type="entry name" value="SIS domain"/>
    <property type="match status" value="1"/>
</dbReference>
<proteinExistence type="predicted"/>
<keyword evidence="2" id="KW-0238">DNA-binding</keyword>
<name>A0A975YE81_9RHOB</name>
<dbReference type="EMBL" id="JAIMBW010000001">
    <property type="protein sequence ID" value="MBY4893348.1"/>
    <property type="molecule type" value="Genomic_DNA"/>
</dbReference>
<evidence type="ECO:0000313" key="6">
    <source>
        <dbReference type="EMBL" id="QXL86078.1"/>
    </source>
</evidence>
<feature type="domain" description="SIS" evidence="5">
    <location>
        <begin position="148"/>
        <end position="288"/>
    </location>
</feature>
<keyword evidence="1" id="KW-0805">Transcription regulation</keyword>
<reference evidence="6 7" key="1">
    <citation type="submission" date="2021-07" db="EMBL/GenBank/DDBJ databases">
        <title>Karlodiniumbacter phycospheric gen. nov., sp. nov., a phycosphere bacterium isolated from karlodinium veneficum.</title>
        <authorList>
            <person name="Peng Y."/>
            <person name="Jiang L."/>
            <person name="Lee J."/>
        </authorList>
    </citation>
    <scope>NUCLEOTIDE SEQUENCE</scope>
    <source>
        <strain evidence="6 7">N5</strain>
    </source>
</reference>
<dbReference type="CDD" id="cd05013">
    <property type="entry name" value="SIS_RpiR"/>
    <property type="match status" value="1"/>
</dbReference>
<dbReference type="GO" id="GO:0003677">
    <property type="term" value="F:DNA binding"/>
    <property type="evidence" value="ECO:0007669"/>
    <property type="project" value="UniProtKB-KW"/>
</dbReference>
<dbReference type="PANTHER" id="PTHR30514">
    <property type="entry name" value="GLUCOKINASE"/>
    <property type="match status" value="1"/>
</dbReference>
<protein>
    <submittedName>
        <fullName evidence="6">MurR/RpiR family transcriptional regulator</fullName>
    </submittedName>
</protein>
<organism evidence="6">
    <name type="scientific">Gymnodinialimonas phycosphaerae</name>
    <dbReference type="NCBI Taxonomy" id="2841589"/>
    <lineage>
        <taxon>Bacteria</taxon>
        <taxon>Pseudomonadati</taxon>
        <taxon>Pseudomonadota</taxon>
        <taxon>Alphaproteobacteria</taxon>
        <taxon>Rhodobacterales</taxon>
        <taxon>Paracoccaceae</taxon>
        <taxon>Gymnodinialimonas</taxon>
    </lineage>
</organism>
<sequence>MNFLFVAVNFFVVDYSKSTARGSAVSILTLMQAQRGTLSAGERQIADTILDDPDTMARLSSSELARAAGRSQSSVVKFCQKLGFSGYQDLRLEITRAAAARTATVEAVHSTIDLGDDASVTAQKLLASKVNALQETLGINPPARLDAARDALNTAARVQLSGVGASSLVARDFAYKLQKLGIPVLFDADSHIQMAHAASLTPKDVVVSLSQSGTSLETLRIAEAAARRDATLVTVTGLHPNPLADLAAFALRTVTDEDQVRSSAITSRDAQLILLDLLFLRLVQIRDDAVERISGVAKAVAPLKL</sequence>
<dbReference type="InterPro" id="IPR046348">
    <property type="entry name" value="SIS_dom_sf"/>
</dbReference>
<dbReference type="AlphaFoldDB" id="A0A975YE81"/>
<accession>A0A975YE81</accession>
<evidence type="ECO:0000313" key="7">
    <source>
        <dbReference type="Proteomes" id="UP000693972"/>
    </source>
</evidence>
<keyword evidence="3" id="KW-0804">Transcription</keyword>
<feature type="domain" description="HTH rpiR-type" evidence="4">
    <location>
        <begin position="25"/>
        <end position="101"/>
    </location>
</feature>
<dbReference type="InterPro" id="IPR036388">
    <property type="entry name" value="WH-like_DNA-bd_sf"/>
</dbReference>
<dbReference type="SUPFAM" id="SSF46689">
    <property type="entry name" value="Homeodomain-like"/>
    <property type="match status" value="1"/>
</dbReference>
<dbReference type="Pfam" id="PF01380">
    <property type="entry name" value="SIS"/>
    <property type="match status" value="1"/>
</dbReference>
<dbReference type="GO" id="GO:0003700">
    <property type="term" value="F:DNA-binding transcription factor activity"/>
    <property type="evidence" value="ECO:0007669"/>
    <property type="project" value="InterPro"/>
</dbReference>
<dbReference type="InterPro" id="IPR000281">
    <property type="entry name" value="HTH_RpiR"/>
</dbReference>
<dbReference type="Gene3D" id="3.40.50.10490">
    <property type="entry name" value="Glucose-6-phosphate isomerase like protein, domain 1"/>
    <property type="match status" value="1"/>
</dbReference>
<evidence type="ECO:0000256" key="3">
    <source>
        <dbReference type="ARBA" id="ARBA00023163"/>
    </source>
</evidence>
<dbReference type="Gene3D" id="1.10.10.10">
    <property type="entry name" value="Winged helix-like DNA-binding domain superfamily/Winged helix DNA-binding domain"/>
    <property type="match status" value="1"/>
</dbReference>
<dbReference type="PANTHER" id="PTHR30514:SF17">
    <property type="entry name" value="HTH-TYPE TRANSCRIPTIONAL REGULATOR MURR"/>
    <property type="match status" value="1"/>
</dbReference>
<dbReference type="PROSITE" id="PS51071">
    <property type="entry name" value="HTH_RPIR"/>
    <property type="match status" value="1"/>
</dbReference>
<dbReference type="InterPro" id="IPR009057">
    <property type="entry name" value="Homeodomain-like_sf"/>
</dbReference>
<evidence type="ECO:0000259" key="4">
    <source>
        <dbReference type="PROSITE" id="PS51071"/>
    </source>
</evidence>
<evidence type="ECO:0000256" key="2">
    <source>
        <dbReference type="ARBA" id="ARBA00023125"/>
    </source>
</evidence>
<dbReference type="PROSITE" id="PS51464">
    <property type="entry name" value="SIS"/>
    <property type="match status" value="1"/>
</dbReference>
<dbReference type="InterPro" id="IPR047640">
    <property type="entry name" value="RpiR-like"/>
</dbReference>
<gene>
    <name evidence="6" type="ORF">KUL25_11290</name>
</gene>
<dbReference type="Proteomes" id="UP000693972">
    <property type="component" value="Unassembled WGS sequence"/>
</dbReference>
<dbReference type="GO" id="GO:1901135">
    <property type="term" value="P:carbohydrate derivative metabolic process"/>
    <property type="evidence" value="ECO:0007669"/>
    <property type="project" value="InterPro"/>
</dbReference>
<dbReference type="InterPro" id="IPR035472">
    <property type="entry name" value="RpiR-like_SIS"/>
</dbReference>
<dbReference type="Pfam" id="PF01418">
    <property type="entry name" value="HTH_6"/>
    <property type="match status" value="1"/>
</dbReference>
<evidence type="ECO:0000259" key="5">
    <source>
        <dbReference type="PROSITE" id="PS51464"/>
    </source>
</evidence>
<dbReference type="InterPro" id="IPR001347">
    <property type="entry name" value="SIS_dom"/>
</dbReference>
<keyword evidence="7" id="KW-1185">Reference proteome</keyword>
<evidence type="ECO:0000256" key="1">
    <source>
        <dbReference type="ARBA" id="ARBA00023015"/>
    </source>
</evidence>
<dbReference type="EMBL" id="CP078073">
    <property type="protein sequence ID" value="QXL86078.1"/>
    <property type="molecule type" value="Genomic_DNA"/>
</dbReference>
<dbReference type="GO" id="GO:0097367">
    <property type="term" value="F:carbohydrate derivative binding"/>
    <property type="evidence" value="ECO:0007669"/>
    <property type="project" value="InterPro"/>
</dbReference>